<feature type="domain" description="YrdC-like" evidence="1">
    <location>
        <begin position="19"/>
        <end position="205"/>
    </location>
</feature>
<dbReference type="Gene3D" id="3.90.870.10">
    <property type="entry name" value="DHBP synthase"/>
    <property type="match status" value="1"/>
</dbReference>
<gene>
    <name evidence="2" type="ORF">SAMN04489714_1234</name>
</gene>
<evidence type="ECO:0000313" key="3">
    <source>
        <dbReference type="Proteomes" id="UP000198976"/>
    </source>
</evidence>
<dbReference type="Proteomes" id="UP000198976">
    <property type="component" value="Chromosome I"/>
</dbReference>
<dbReference type="InterPro" id="IPR052532">
    <property type="entry name" value="SUA5_domain"/>
</dbReference>
<dbReference type="Pfam" id="PF01300">
    <property type="entry name" value="Sua5_yciO_yrdC"/>
    <property type="match status" value="1"/>
</dbReference>
<evidence type="ECO:0000259" key="1">
    <source>
        <dbReference type="PROSITE" id="PS51163"/>
    </source>
</evidence>
<dbReference type="InterPro" id="IPR017945">
    <property type="entry name" value="DHBP_synth_RibB-like_a/b_dom"/>
</dbReference>
<evidence type="ECO:0000313" key="2">
    <source>
        <dbReference type="EMBL" id="SDT95957.1"/>
    </source>
</evidence>
<name>A0ABY0V7S5_9ACTO</name>
<dbReference type="SUPFAM" id="SSF55821">
    <property type="entry name" value="YrdC/RibB"/>
    <property type="match status" value="1"/>
</dbReference>
<dbReference type="PANTHER" id="PTHR42828">
    <property type="entry name" value="DHBP SYNTHASE RIBB-LIKE ALPHA/BETA DOMAIN-CONTAINING PROTEIN"/>
    <property type="match status" value="1"/>
</dbReference>
<dbReference type="EMBL" id="LT629792">
    <property type="protein sequence ID" value="SDT95957.1"/>
    <property type="molecule type" value="Genomic_DNA"/>
</dbReference>
<keyword evidence="3" id="KW-1185">Reference proteome</keyword>
<organism evidence="2 3">
    <name type="scientific">Schaalia radingae</name>
    <dbReference type="NCBI Taxonomy" id="131110"/>
    <lineage>
        <taxon>Bacteria</taxon>
        <taxon>Bacillati</taxon>
        <taxon>Actinomycetota</taxon>
        <taxon>Actinomycetes</taxon>
        <taxon>Actinomycetales</taxon>
        <taxon>Actinomycetaceae</taxon>
        <taxon>Schaalia</taxon>
    </lineage>
</organism>
<sequence>MRHTRDMAHIEMHPENPQARLVTKTVDLLKEGGTIALPTDSGYAIACTLGNKEGMDVIRQIRKLDEKHNFSLLCHSFAQLGELVIVDNHQFRTIKALTPGPYTFILQGTKVVPRMTLNKKKHTVGVRLPDHVITQTIVEALGEPLLCSTLIMPGEDEPLVDGHDVDDRIGNMVDLVIVGPVGLAEPTTVIDYTDGTAVIARKGAGDTSLFE</sequence>
<reference evidence="2 3" key="1">
    <citation type="submission" date="2016-10" db="EMBL/GenBank/DDBJ databases">
        <authorList>
            <person name="Varghese N."/>
            <person name="Submissions S."/>
        </authorList>
    </citation>
    <scope>NUCLEOTIDE SEQUENCE [LARGE SCALE GENOMIC DNA]</scope>
    <source>
        <strain evidence="2 3">DSM 9169</strain>
    </source>
</reference>
<dbReference type="PROSITE" id="PS51163">
    <property type="entry name" value="YRDC"/>
    <property type="match status" value="1"/>
</dbReference>
<dbReference type="NCBIfam" id="TIGR00057">
    <property type="entry name" value="L-threonylcarbamoyladenylate synthase"/>
    <property type="match status" value="1"/>
</dbReference>
<dbReference type="PANTHER" id="PTHR42828:SF3">
    <property type="entry name" value="THREONYLCARBAMOYL-AMP SYNTHASE"/>
    <property type="match status" value="1"/>
</dbReference>
<protein>
    <submittedName>
        <fullName evidence="2">tRNA threonylcarbamoyl adenosine modification protein, Sua5/YciO/YrdC/YwlC family</fullName>
    </submittedName>
</protein>
<proteinExistence type="predicted"/>
<dbReference type="InterPro" id="IPR006070">
    <property type="entry name" value="Sua5-like_dom"/>
</dbReference>
<accession>A0ABY0V7S5</accession>